<gene>
    <name evidence="1" type="ORF">AWC04_01160</name>
</gene>
<protein>
    <submittedName>
        <fullName evidence="1">Transcriptional regulator</fullName>
    </submittedName>
</protein>
<dbReference type="InterPro" id="IPR036388">
    <property type="entry name" value="WH-like_DNA-bd_sf"/>
</dbReference>
<dbReference type="Pfam" id="PF12840">
    <property type="entry name" value="HTH_20"/>
    <property type="match status" value="1"/>
</dbReference>
<dbReference type="STRING" id="1793.AWC04_01160"/>
<accession>A0A1X1RMF8</accession>
<organism evidence="1 2">
    <name type="scientific">Mycolicibacterium fallax</name>
    <name type="common">Mycobacterium fallax</name>
    <dbReference type="NCBI Taxonomy" id="1793"/>
    <lineage>
        <taxon>Bacteria</taxon>
        <taxon>Bacillati</taxon>
        <taxon>Actinomycetota</taxon>
        <taxon>Actinomycetes</taxon>
        <taxon>Mycobacteriales</taxon>
        <taxon>Mycobacteriaceae</taxon>
        <taxon>Mycolicibacterium</taxon>
    </lineage>
</organism>
<dbReference type="SUPFAM" id="SSF46785">
    <property type="entry name" value="Winged helix' DNA-binding domain"/>
    <property type="match status" value="1"/>
</dbReference>
<dbReference type="CDD" id="cd00090">
    <property type="entry name" value="HTH_ARSR"/>
    <property type="match status" value="1"/>
</dbReference>
<proteinExistence type="predicted"/>
<dbReference type="InterPro" id="IPR011991">
    <property type="entry name" value="ArsR-like_HTH"/>
</dbReference>
<dbReference type="Gene3D" id="1.10.10.10">
    <property type="entry name" value="Winged helix-like DNA-binding domain superfamily/Winged helix DNA-binding domain"/>
    <property type="match status" value="1"/>
</dbReference>
<evidence type="ECO:0000313" key="1">
    <source>
        <dbReference type="EMBL" id="ORV09694.1"/>
    </source>
</evidence>
<reference evidence="1 2" key="1">
    <citation type="submission" date="2016-01" db="EMBL/GenBank/DDBJ databases">
        <title>The new phylogeny of the genus Mycobacterium.</title>
        <authorList>
            <person name="Tarcisio F."/>
            <person name="Conor M."/>
            <person name="Antonella G."/>
            <person name="Elisabetta G."/>
            <person name="Giulia F.S."/>
            <person name="Sara T."/>
            <person name="Anna F."/>
            <person name="Clotilde B."/>
            <person name="Roberto B."/>
            <person name="Veronica D.S."/>
            <person name="Fabio R."/>
            <person name="Monica P."/>
            <person name="Olivier J."/>
            <person name="Enrico T."/>
            <person name="Nicola S."/>
        </authorList>
    </citation>
    <scope>NUCLEOTIDE SEQUENCE [LARGE SCALE GENOMIC DNA]</scope>
    <source>
        <strain evidence="1 2">DSM 44179</strain>
    </source>
</reference>
<keyword evidence="2" id="KW-1185">Reference proteome</keyword>
<dbReference type="InterPro" id="IPR036390">
    <property type="entry name" value="WH_DNA-bd_sf"/>
</dbReference>
<dbReference type="Proteomes" id="UP000193484">
    <property type="component" value="Unassembled WGS sequence"/>
</dbReference>
<dbReference type="OrthoDB" id="3399802at2"/>
<sequence length="206" mass="21690">MRAAGRRGDVLAMLRAADGPRSITAIADQLDVHPNTVRFHLDALLESGQVQRSAPTVTGPGRPAQLFVATAGMDPGGPRHYRLLAEALTESVARGPDPVRQAQLAGEVVGLRLGAARGDGGNRPVAQLVGLLDDLGFAPEPDDARIRLRHCPFLEVARAHPEVVCPLHLGLMQGAMQAWAAPMSVATLTPFAQPDLCVAELTGVGR</sequence>
<dbReference type="EMBL" id="LQOJ01000006">
    <property type="protein sequence ID" value="ORV09694.1"/>
    <property type="molecule type" value="Genomic_DNA"/>
</dbReference>
<evidence type="ECO:0000313" key="2">
    <source>
        <dbReference type="Proteomes" id="UP000193484"/>
    </source>
</evidence>
<name>A0A1X1RMF8_MYCFA</name>
<dbReference type="AlphaFoldDB" id="A0A1X1RMF8"/>
<dbReference type="RefSeq" id="WP_085092490.1">
    <property type="nucleotide sequence ID" value="NZ_AP022603.1"/>
</dbReference>
<comment type="caution">
    <text evidence="1">The sequence shown here is derived from an EMBL/GenBank/DDBJ whole genome shotgun (WGS) entry which is preliminary data.</text>
</comment>